<feature type="compositionally biased region" description="Basic residues" evidence="3">
    <location>
        <begin position="660"/>
        <end position="688"/>
    </location>
</feature>
<feature type="compositionally biased region" description="Polar residues" evidence="3">
    <location>
        <begin position="387"/>
        <end position="399"/>
    </location>
</feature>
<feature type="compositionally biased region" description="Polar residues" evidence="3">
    <location>
        <begin position="845"/>
        <end position="862"/>
    </location>
</feature>
<dbReference type="GO" id="GO:0061631">
    <property type="term" value="F:ubiquitin conjugating enzyme activity"/>
    <property type="evidence" value="ECO:0007669"/>
    <property type="project" value="TreeGrafter"/>
</dbReference>
<keyword evidence="1" id="KW-0808">Transferase</keyword>
<dbReference type="OrthoDB" id="47801at2759"/>
<dbReference type="Pfam" id="PF23046">
    <property type="entry name" value="tSH3-B_UBE2O"/>
    <property type="match status" value="1"/>
</dbReference>
<feature type="compositionally biased region" description="Acidic residues" evidence="3">
    <location>
        <begin position="632"/>
        <end position="651"/>
    </location>
</feature>
<feature type="compositionally biased region" description="Basic residues" evidence="3">
    <location>
        <begin position="603"/>
        <end position="618"/>
    </location>
</feature>
<dbReference type="Pfam" id="PF00179">
    <property type="entry name" value="UQ_con"/>
    <property type="match status" value="1"/>
</dbReference>
<dbReference type="Pfam" id="PF23044">
    <property type="entry name" value="SH3-C_UBE2O"/>
    <property type="match status" value="1"/>
</dbReference>
<dbReference type="Gene3D" id="3.10.110.10">
    <property type="entry name" value="Ubiquitin Conjugating Enzyme"/>
    <property type="match status" value="1"/>
</dbReference>
<feature type="region of interest" description="Disordered" evidence="3">
    <location>
        <begin position="1572"/>
        <end position="1596"/>
    </location>
</feature>
<dbReference type="InterPro" id="IPR057734">
    <property type="entry name" value="UBE2O-like_SH3-C"/>
</dbReference>
<feature type="region of interest" description="Disordered" evidence="3">
    <location>
        <begin position="825"/>
        <end position="862"/>
    </location>
</feature>
<feature type="compositionally biased region" description="Low complexity" evidence="3">
    <location>
        <begin position="976"/>
        <end position="986"/>
    </location>
</feature>
<dbReference type="InterPro" id="IPR000608">
    <property type="entry name" value="UBC"/>
</dbReference>
<feature type="region of interest" description="Disordered" evidence="3">
    <location>
        <begin position="1218"/>
        <end position="1265"/>
    </location>
</feature>
<protein>
    <recommendedName>
        <fullName evidence="4">UBC core domain-containing protein</fullName>
    </recommendedName>
</protein>
<feature type="region of interest" description="Disordered" evidence="3">
    <location>
        <begin position="1100"/>
        <end position="1179"/>
    </location>
</feature>
<feature type="compositionally biased region" description="Basic and acidic residues" evidence="3">
    <location>
        <begin position="1315"/>
        <end position="1326"/>
    </location>
</feature>
<dbReference type="InterPro" id="IPR016135">
    <property type="entry name" value="UBQ-conjugating_enzyme/RWD"/>
</dbReference>
<dbReference type="InterPro" id="IPR057733">
    <property type="entry name" value="UBE2O-like_SH3-B"/>
</dbReference>
<dbReference type="EnsemblMetazoa" id="XM_038208327.1">
    <property type="protein sequence ID" value="XP_038064255.1"/>
    <property type="gene ID" value="LOC119734778"/>
</dbReference>
<dbReference type="PANTHER" id="PTHR46116">
    <property type="entry name" value="(E3-INDEPENDENT) E2 UBIQUITIN-CONJUGATING ENZYME"/>
    <property type="match status" value="1"/>
</dbReference>
<feature type="compositionally biased region" description="Low complexity" evidence="3">
    <location>
        <begin position="1302"/>
        <end position="1312"/>
    </location>
</feature>
<dbReference type="Pfam" id="PF23043">
    <property type="entry name" value="SH3-B_UBE2O"/>
    <property type="match status" value="1"/>
</dbReference>
<accession>A0A914AJU1</accession>
<feature type="region of interest" description="Disordered" evidence="3">
    <location>
        <begin position="590"/>
        <end position="690"/>
    </location>
</feature>
<dbReference type="Proteomes" id="UP000887568">
    <property type="component" value="Unplaced"/>
</dbReference>
<dbReference type="PROSITE" id="PS50127">
    <property type="entry name" value="UBC_2"/>
    <property type="match status" value="1"/>
</dbReference>
<feature type="compositionally biased region" description="Polar residues" evidence="3">
    <location>
        <begin position="334"/>
        <end position="352"/>
    </location>
</feature>
<keyword evidence="6" id="KW-1185">Reference proteome</keyword>
<feature type="region of interest" description="Disordered" evidence="3">
    <location>
        <begin position="924"/>
        <end position="1007"/>
    </location>
</feature>
<evidence type="ECO:0000313" key="6">
    <source>
        <dbReference type="Proteomes" id="UP000887568"/>
    </source>
</evidence>
<sequence>MASTLFEEDVVQRCHRSTMQLGLVVRNYDGYSSMDDSEDDEERIKRGYVRVAWYPKGRENVLPEKKVSLYDRSLMPGDAVRCNQEGSQRGIVRSVHVSCHLQVIRTKQMIYDVCSQYLENVMMYTPGCHVVLGSWIGVVRNIHVKLVVRLKNGARCILSEDSACRLTDIHDTDEEASVFSCDSFFPGQVLRGPAMTFKNATWLSGQQPILSSKANFTVTVEEVNVVKLDVHWQTRGLCRYPAGDCTDSNQLQPPPRKITGDILSRIRPLSYFIAASIQIGDKVMYRVQPGDLAYPKPVSRGTLDCYVQPSQGEGGGESGTAKDADCSLEAPMPQGNTNEELRQTSQPTTMNSGGNANVELGASAETGFLENNEQCMSGLLTTQSSNKLAENDTKPSSGQCEEGDTLASEGKAAASEETKQIDVPEGGATKLSLGACATVSETATEIVSSALQEMLDFGNEFVSNHSNLSKRAKKGDFEKWKPSKNASEDKDELLARAEELKVGLSRDVDLLGELHRELCDASDSVTDIAKNFRTLLQRATNESAGIISGQVSSLLESQGKLRQQILMTEGLLVDSKRSLKELDDIEMETRGATASGKTAGSKSLRKVRAQAAKSRSRRRLDDDRDSNQSSDNAEDDEVDSSEGLDDSDETDSNASSKGESRRHKVVSSLLHRHTKKQHIRLASKRRPPPKPLELKERVCVEVTHTRTLVDVMWQDGTLQKGVVSTDLFPDHQLDELEFFPGDFVTKNNEDLENVYGLVCKTDHKERTCLVQWIMRPNQQCNTPKPIHMEEVSVYELTPHPDFTFNVGDVIVRIADSRHGITALKKAKPDPKATHPAPQMDDLDTQVGSNTSHMSQAGSHTDELNTQLSNQSSYVNQVGTHAVESGTHAVESGTQVGDSDTQMGNNINPVGNPGSNTDLCGTQVNSSDTQISIPSDHMRTNDTTMDNQDVPLGNATKRTDVIIRMNKDNQLTETKQSRTNNQSSQRSGPSDEEQLCSTQSDHLDEGCARSQGTANHANAADMATVNRMNLANLQTIHAEMSDDALVLEDKSASKIEHCQETEAVSCAGQVRWINTNGEIHVAWVDGSECSVLPQDLYKLEEDSDSDWSDTNHEDEDWKDENQSDDSWYSSSSSWETASDASGSAEEKKATSRKNPSSLPTSPDKEATTPTESRGPTDFQEATFEQTFSALSLVEDKMRRINSCANSILEKRTDLLQRDLNSNSRKEAGASVAGLKEEELATTSTRNDESKVTNESADTRDRGTQIETQVLLEPDVSNLDDVSESNIAEAGSPDSSIVLEKAVAAETAETASTSEVEESKGEQNHDNNESCQMSATEGAAQTVTGQACDNFFLMDDVPETHHFNTSSVVFLPENPKQFSLTMRREMRLLQTALPQGIKVKGFADRMDLFSVLFEGPSSTPYEDGLFFFDARLPQDYPKSPPVLHFHAYCSGRLNPNLYNDGKVCVSLLGTWTGKGSEMWTSKSNLLQVLVSIQGLILVSEPYYNEAGYEKQRGTQSGNENSRLYNETAALKMVQSMTLMLTNPPDVFHEETLNFCRHHGFRLIKRIEHWLTMAGTSSSQSEEPAKEVPGKMASGMKEQGSSDAPAFILLPLSKGFILSMRQALRAYRAALGVAGIPDS</sequence>
<dbReference type="GeneID" id="119734778"/>
<proteinExistence type="predicted"/>
<evidence type="ECO:0000256" key="1">
    <source>
        <dbReference type="ARBA" id="ARBA00022679"/>
    </source>
</evidence>
<feature type="domain" description="UBC core" evidence="4">
    <location>
        <begin position="1375"/>
        <end position="1535"/>
    </location>
</feature>
<feature type="compositionally biased region" description="Low complexity" evidence="3">
    <location>
        <begin position="1123"/>
        <end position="1142"/>
    </location>
</feature>
<feature type="compositionally biased region" description="Basic and acidic residues" evidence="3">
    <location>
        <begin position="956"/>
        <end position="966"/>
    </location>
</feature>
<dbReference type="OMA" id="WETESEQ"/>
<keyword evidence="2" id="KW-0833">Ubl conjugation pathway</keyword>
<evidence type="ECO:0000256" key="2">
    <source>
        <dbReference type="ARBA" id="ARBA00022786"/>
    </source>
</evidence>
<feature type="compositionally biased region" description="Basic and acidic residues" evidence="3">
    <location>
        <begin position="1244"/>
        <end position="1262"/>
    </location>
</feature>
<feature type="compositionally biased region" description="Polar residues" evidence="3">
    <location>
        <begin position="1327"/>
        <end position="1336"/>
    </location>
</feature>
<reference evidence="5" key="1">
    <citation type="submission" date="2022-11" db="UniProtKB">
        <authorList>
            <consortium name="EnsemblMetazoa"/>
        </authorList>
    </citation>
    <scope>IDENTIFICATION</scope>
</reference>
<feature type="region of interest" description="Disordered" evidence="3">
    <location>
        <begin position="387"/>
        <end position="419"/>
    </location>
</feature>
<evidence type="ECO:0000313" key="5">
    <source>
        <dbReference type="EnsemblMetazoa" id="XP_038064255.1"/>
    </source>
</evidence>
<dbReference type="CDD" id="cd23837">
    <property type="entry name" value="UBCc_UBE2O"/>
    <property type="match status" value="1"/>
</dbReference>
<dbReference type="SUPFAM" id="SSF54495">
    <property type="entry name" value="UBC-like"/>
    <property type="match status" value="1"/>
</dbReference>
<organism evidence="5 6">
    <name type="scientific">Patiria miniata</name>
    <name type="common">Bat star</name>
    <name type="synonym">Asterina miniata</name>
    <dbReference type="NCBI Taxonomy" id="46514"/>
    <lineage>
        <taxon>Eukaryota</taxon>
        <taxon>Metazoa</taxon>
        <taxon>Echinodermata</taxon>
        <taxon>Eleutherozoa</taxon>
        <taxon>Asterozoa</taxon>
        <taxon>Asteroidea</taxon>
        <taxon>Valvatacea</taxon>
        <taxon>Valvatida</taxon>
        <taxon>Asterinidae</taxon>
        <taxon>Patiria</taxon>
    </lineage>
</organism>
<dbReference type="RefSeq" id="XP_038064255.1">
    <property type="nucleotide sequence ID" value="XM_038208327.1"/>
</dbReference>
<dbReference type="PANTHER" id="PTHR46116:SF15">
    <property type="entry name" value="(E3-INDEPENDENT) E2 UBIQUITIN-CONJUGATING ENZYME"/>
    <property type="match status" value="1"/>
</dbReference>
<dbReference type="SMART" id="SM00212">
    <property type="entry name" value="UBCc"/>
    <property type="match status" value="1"/>
</dbReference>
<feature type="compositionally biased region" description="Acidic residues" evidence="3">
    <location>
        <begin position="1100"/>
        <end position="1117"/>
    </location>
</feature>
<evidence type="ECO:0000256" key="3">
    <source>
        <dbReference type="SAM" id="MobiDB-lite"/>
    </source>
</evidence>
<name>A0A914AJU1_PATMI</name>
<evidence type="ECO:0000259" key="4">
    <source>
        <dbReference type="PROSITE" id="PS50127"/>
    </source>
</evidence>
<dbReference type="InterPro" id="IPR057735">
    <property type="entry name" value="UBE2O-like_tSH3-B"/>
</dbReference>
<dbReference type="CTD" id="63893"/>
<feature type="region of interest" description="Disordered" evidence="3">
    <location>
        <begin position="1302"/>
        <end position="1336"/>
    </location>
</feature>
<feature type="region of interest" description="Disordered" evidence="3">
    <location>
        <begin position="309"/>
        <end position="352"/>
    </location>
</feature>